<proteinExistence type="predicted"/>
<protein>
    <submittedName>
        <fullName evidence="1">Uncharacterized protein</fullName>
    </submittedName>
</protein>
<accession>A0A3B0WIU8</accession>
<dbReference type="EMBL" id="UOEU01001092">
    <property type="protein sequence ID" value="VAW43484.1"/>
    <property type="molecule type" value="Genomic_DNA"/>
</dbReference>
<gene>
    <name evidence="1" type="ORF">MNBD_CHLOROFLEXI01-2598</name>
</gene>
<name>A0A3B0WIU8_9ZZZZ</name>
<organism evidence="1">
    <name type="scientific">hydrothermal vent metagenome</name>
    <dbReference type="NCBI Taxonomy" id="652676"/>
    <lineage>
        <taxon>unclassified sequences</taxon>
        <taxon>metagenomes</taxon>
        <taxon>ecological metagenomes</taxon>
    </lineage>
</organism>
<reference evidence="1" key="1">
    <citation type="submission" date="2018-06" db="EMBL/GenBank/DDBJ databases">
        <authorList>
            <person name="Zhirakovskaya E."/>
        </authorList>
    </citation>
    <scope>NUCLEOTIDE SEQUENCE</scope>
</reference>
<dbReference type="AlphaFoldDB" id="A0A3B0WIU8"/>
<feature type="non-terminal residue" evidence="1">
    <location>
        <position position="1"/>
    </location>
</feature>
<sequence length="71" mass="7645">RFFTGFKPENGRGYADFEMSPDTSYTVSLPDGSPEVSGLRLDTCASGLSGGWQLTFQNLRDGAPATPEPDE</sequence>
<evidence type="ECO:0000313" key="1">
    <source>
        <dbReference type="EMBL" id="VAW43484.1"/>
    </source>
</evidence>